<dbReference type="Gene3D" id="3.40.1350.10">
    <property type="match status" value="1"/>
</dbReference>
<evidence type="ECO:0000256" key="3">
    <source>
        <dbReference type="ARBA" id="ARBA00001946"/>
    </source>
</evidence>
<dbReference type="GO" id="GO:0003676">
    <property type="term" value="F:nucleic acid binding"/>
    <property type="evidence" value="ECO:0007669"/>
    <property type="project" value="InterPro"/>
</dbReference>
<dbReference type="GO" id="GO:0046872">
    <property type="term" value="F:metal ion binding"/>
    <property type="evidence" value="ECO:0007669"/>
    <property type="project" value="UniProtKB-KW"/>
</dbReference>
<dbReference type="InterPro" id="IPR011856">
    <property type="entry name" value="tRNA_endonuc-like_dom_sf"/>
</dbReference>
<evidence type="ECO:0000256" key="6">
    <source>
        <dbReference type="ARBA" id="ARBA00022722"/>
    </source>
</evidence>
<comment type="catalytic activity">
    <reaction evidence="1">
        <text>Hydrolytically removes 5'-nucleotides successively from the 3'-hydroxy termini of 3'-hydroxy-terminated oligonucleotides.</text>
        <dbReference type="EC" id="3.1.4.1"/>
    </reaction>
</comment>
<dbReference type="Pfam" id="PF21315">
    <property type="entry name" value="FAN1_HTH"/>
    <property type="match status" value="1"/>
</dbReference>
<dbReference type="Pfam" id="PF18081">
    <property type="entry name" value="FANC_SAP"/>
    <property type="match status" value="1"/>
</dbReference>
<comment type="similarity">
    <text evidence="4">Belongs to the FAN1 family.</text>
</comment>
<evidence type="ECO:0000256" key="5">
    <source>
        <dbReference type="ARBA" id="ARBA00012029"/>
    </source>
</evidence>
<comment type="cofactor">
    <cofactor evidence="3">
        <name>Mg(2+)</name>
        <dbReference type="ChEBI" id="CHEBI:18420"/>
    </cofactor>
</comment>
<dbReference type="GO" id="GO:0004528">
    <property type="term" value="F:phosphodiesterase I activity"/>
    <property type="evidence" value="ECO:0007669"/>
    <property type="project" value="UniProtKB-EC"/>
</dbReference>
<dbReference type="AlphaFoldDB" id="A0A023WTF3"/>
<keyword evidence="8" id="KW-0378">Hydrolase</keyword>
<proteinExistence type="inferred from homology"/>
<dbReference type="InterPro" id="IPR014883">
    <property type="entry name" value="VRR_NUC"/>
</dbReference>
<evidence type="ECO:0000256" key="2">
    <source>
        <dbReference type="ARBA" id="ARBA00001936"/>
    </source>
</evidence>
<dbReference type="Pfam" id="PF08774">
    <property type="entry name" value="VRR_NUC"/>
    <property type="match status" value="1"/>
</dbReference>
<keyword evidence="7" id="KW-0479">Metal-binding</keyword>
<dbReference type="KEGG" id="pstu:UIB01_11425"/>
<evidence type="ECO:0000256" key="4">
    <source>
        <dbReference type="ARBA" id="ARBA00005533"/>
    </source>
</evidence>
<dbReference type="OrthoDB" id="9803913at2"/>
<evidence type="ECO:0000313" key="13">
    <source>
        <dbReference type="Proteomes" id="UP000025238"/>
    </source>
</evidence>
<gene>
    <name evidence="12" type="ORF">UIB01_11425</name>
</gene>
<feature type="domain" description="VRR-NUC" evidence="11">
    <location>
        <begin position="426"/>
        <end position="540"/>
    </location>
</feature>
<evidence type="ECO:0000313" key="12">
    <source>
        <dbReference type="EMBL" id="AHY43049.1"/>
    </source>
</evidence>
<dbReference type="EC" id="3.1.4.1" evidence="5"/>
<evidence type="ECO:0000256" key="1">
    <source>
        <dbReference type="ARBA" id="ARBA00000983"/>
    </source>
</evidence>
<sequence>MRQALENPFYYLNNFQQVLAWVSRHHSDLLDEAERDFIDRFALLPQASQALLVRMVMRKGTLFRAGKLRYPEIGCPRHAALPLIEHGWIDAERALTLEQLFALMTKGELLQVFEAAASANLRKAELLESLRAVHDTAKPFQAWCRHIEDAVFALCIDDLCERLRLLFFGNIHQDWSEFVLADLGIYRYEQVAFSPTSRAFTCRTDLDAYLHLHRCRERFDTGDSLPDVLADIPLTPYANDWLESRRGKLLLRIGQQAERLGELPEALRLHAANPYPGARERAIRVLERCGQPAAALELLLRAQTAPESEHELQQLQRILPRLQRGLGIPTDRSRSRKPEQLDLVLASAGCSVEHAVREHLSTPEAPVYYVENALIGSLFGLLCWEAIFAPLPGAFFHPFHWAPADLNRADFHQRRADLFAACLACLDSDDYRDCIWRTFQAKLGIHNAFVAWGLIDEQLLALALDCIPATHLKLMFQRILADVSGNRTGLPDLVQLWPKERRYRMIEVKGPGDRLQDNQKRWIDYAHQHGLPIAVCHVQWAEATS</sequence>
<evidence type="ECO:0000256" key="10">
    <source>
        <dbReference type="ARBA" id="ARBA00023211"/>
    </source>
</evidence>
<evidence type="ECO:0000256" key="7">
    <source>
        <dbReference type="ARBA" id="ARBA00022723"/>
    </source>
</evidence>
<accession>A0A023WTF3</accession>
<dbReference type="PANTHER" id="PTHR15749">
    <property type="entry name" value="FANCONI-ASSOCIATED NUCLEASE 1"/>
    <property type="match status" value="1"/>
</dbReference>
<dbReference type="SMART" id="SM00990">
    <property type="entry name" value="VRR_NUC"/>
    <property type="match status" value="1"/>
</dbReference>
<comment type="cofactor">
    <cofactor evidence="2">
        <name>Mn(2+)</name>
        <dbReference type="ChEBI" id="CHEBI:29035"/>
    </cofactor>
</comment>
<dbReference type="InterPro" id="IPR033315">
    <property type="entry name" value="Fan1-like"/>
</dbReference>
<dbReference type="InterPro" id="IPR040603">
    <property type="entry name" value="FAN1_SAP_bact"/>
</dbReference>
<reference evidence="12 13" key="1">
    <citation type="submission" date="2014-03" db="EMBL/GenBank/DDBJ databases">
        <title>Complete genome sequence of Pseudomonas stutzeri 19SMN4.</title>
        <authorList>
            <person name="Brunet-Galmes I."/>
            <person name="Nogales B."/>
            <person name="Busquets A."/>
            <person name="Pena A."/>
            <person name="Gomila M."/>
            <person name="Garcia-Valdes E."/>
            <person name="Lalucat J."/>
            <person name="Bennasar A."/>
            <person name="Bosch R."/>
        </authorList>
    </citation>
    <scope>NUCLEOTIDE SEQUENCE [LARGE SCALE GENOMIC DNA]</scope>
    <source>
        <strain evidence="12 13">19SMN4</strain>
    </source>
</reference>
<protein>
    <recommendedName>
        <fullName evidence="5">phosphodiesterase I</fullName>
        <ecNumber evidence="5">3.1.4.1</ecNumber>
    </recommendedName>
</protein>
<evidence type="ECO:0000256" key="8">
    <source>
        <dbReference type="ARBA" id="ARBA00022801"/>
    </source>
</evidence>
<dbReference type="PANTHER" id="PTHR15749:SF4">
    <property type="entry name" value="FANCONI-ASSOCIATED NUCLEASE 1"/>
    <property type="match status" value="1"/>
</dbReference>
<keyword evidence="9" id="KW-0460">Magnesium</keyword>
<dbReference type="PATRIC" id="fig|316.97.peg.2289"/>
<name>A0A023WTF3_STUST</name>
<keyword evidence="6" id="KW-0540">Nuclease</keyword>
<dbReference type="EMBL" id="CP007509">
    <property type="protein sequence ID" value="AHY43049.1"/>
    <property type="molecule type" value="Genomic_DNA"/>
</dbReference>
<organism evidence="12 13">
    <name type="scientific">Stutzerimonas stutzeri</name>
    <name type="common">Pseudomonas stutzeri</name>
    <dbReference type="NCBI Taxonomy" id="316"/>
    <lineage>
        <taxon>Bacteria</taxon>
        <taxon>Pseudomonadati</taxon>
        <taxon>Pseudomonadota</taxon>
        <taxon>Gammaproteobacteria</taxon>
        <taxon>Pseudomonadales</taxon>
        <taxon>Pseudomonadaceae</taxon>
        <taxon>Stutzerimonas</taxon>
    </lineage>
</organism>
<dbReference type="Proteomes" id="UP000025238">
    <property type="component" value="Chromosome"/>
</dbReference>
<dbReference type="InterPro" id="IPR049125">
    <property type="entry name" value="FAN1-like_WH"/>
</dbReference>
<evidence type="ECO:0000259" key="11">
    <source>
        <dbReference type="SMART" id="SM00990"/>
    </source>
</evidence>
<keyword evidence="10" id="KW-0464">Manganese</keyword>
<dbReference type="GO" id="GO:0036297">
    <property type="term" value="P:interstrand cross-link repair"/>
    <property type="evidence" value="ECO:0007669"/>
    <property type="project" value="InterPro"/>
</dbReference>
<evidence type="ECO:0000256" key="9">
    <source>
        <dbReference type="ARBA" id="ARBA00022842"/>
    </source>
</evidence>